<organism evidence="2 3">
    <name type="scientific">Halocaridina rubra</name>
    <name type="common">Hawaiian red shrimp</name>
    <dbReference type="NCBI Taxonomy" id="373956"/>
    <lineage>
        <taxon>Eukaryota</taxon>
        <taxon>Metazoa</taxon>
        <taxon>Ecdysozoa</taxon>
        <taxon>Arthropoda</taxon>
        <taxon>Crustacea</taxon>
        <taxon>Multicrustacea</taxon>
        <taxon>Malacostraca</taxon>
        <taxon>Eumalacostraca</taxon>
        <taxon>Eucarida</taxon>
        <taxon>Decapoda</taxon>
        <taxon>Pleocyemata</taxon>
        <taxon>Caridea</taxon>
        <taxon>Atyoidea</taxon>
        <taxon>Atyidae</taxon>
        <taxon>Halocaridina</taxon>
    </lineage>
</organism>
<evidence type="ECO:0000256" key="1">
    <source>
        <dbReference type="SAM" id="MobiDB-lite"/>
    </source>
</evidence>
<evidence type="ECO:0000313" key="3">
    <source>
        <dbReference type="Proteomes" id="UP001381693"/>
    </source>
</evidence>
<protein>
    <submittedName>
        <fullName evidence="2">Uncharacterized protein</fullName>
    </submittedName>
</protein>
<gene>
    <name evidence="2" type="ORF">SK128_002206</name>
</gene>
<feature type="compositionally biased region" description="Polar residues" evidence="1">
    <location>
        <begin position="1522"/>
        <end position="1539"/>
    </location>
</feature>
<feature type="compositionally biased region" description="Polar residues" evidence="1">
    <location>
        <begin position="1064"/>
        <end position="1078"/>
    </location>
</feature>
<feature type="region of interest" description="Disordered" evidence="1">
    <location>
        <begin position="1521"/>
        <end position="1544"/>
    </location>
</feature>
<feature type="region of interest" description="Disordered" evidence="1">
    <location>
        <begin position="1064"/>
        <end position="1084"/>
    </location>
</feature>
<dbReference type="EMBL" id="JAXCGZ010023650">
    <property type="protein sequence ID" value="KAK7006991.1"/>
    <property type="molecule type" value="Genomic_DNA"/>
</dbReference>
<proteinExistence type="predicted"/>
<reference evidence="2 3" key="1">
    <citation type="submission" date="2023-11" db="EMBL/GenBank/DDBJ databases">
        <title>Halocaridina rubra genome assembly.</title>
        <authorList>
            <person name="Smith C."/>
        </authorList>
    </citation>
    <scope>NUCLEOTIDE SEQUENCE [LARGE SCALE GENOMIC DNA]</scope>
    <source>
        <strain evidence="2">EP-1</strain>
        <tissue evidence="2">Whole</tissue>
    </source>
</reference>
<keyword evidence="3" id="KW-1185">Reference proteome</keyword>
<feature type="region of interest" description="Disordered" evidence="1">
    <location>
        <begin position="1185"/>
        <end position="1210"/>
    </location>
</feature>
<name>A0AAN8ZX30_HALRR</name>
<comment type="caution">
    <text evidence="2">The sequence shown here is derived from an EMBL/GenBank/DDBJ whole genome shotgun (WGS) entry which is preliminary data.</text>
</comment>
<dbReference type="Proteomes" id="UP001381693">
    <property type="component" value="Unassembled WGS sequence"/>
</dbReference>
<sequence length="2167" mass="237373">MGGQNTEWNSTYETAASFDTSSCTDLTNCPDKAVGLKVNKDTTGPAIEKLEEEENNPTGHNTTCDSTNFLSEFLGLGSSQSPQSISENAVKSDDEVEATAENFLTSFMIMKPVPSSSNSAKTAKVSGSFGTHISDDKLSESLVISCTSEPEKNVPLDEMAQRMIADLEEDYISTSVNKTKEIMTMEKQPNHNSELFTSDRMSHIQSMNINVPNVKPKLKDEIQTGDPSCSSTKMILNNDTLEISPKLNTTCPTDYIAKLGQNDELIAGSLMEGLSMPSSDDECDLLSNGQVNNDTELTGASDDVVTSEDKTQKLPAEMEMTCTTGNIAEFMQSKNLEMKNLPTDMDLTCGTSNIASLLKNEQTQKLSADMDMTCGTGNIANLVKDNTQKLPVDMELTCSTRNIAKLLKTDPAHSLPVDRDVTCGIGNATKHLKVNDTLKLSADMELTCGTNNIANILMRDHIHMLSAEKMNADGTSNIGNILKEDHTQKLPVDMEMTCGTGNIAGLLKKDGTQKLPTKEEISFDTGNIVSALENEMHNLPTDIKMTSYSGSISSLMKRECNQKLPTDMKLTSGTSNTVSLLKEDHTQKLPVDMEMTCKTGNIANLLEGDCIETLPAEKGMNSGTSNVAKLLREATQNLQTDLKMPCGSDSIASNLAEKLPAEKEKSCASDNIATRLNKDEAQKLPAGMEVTCATSHVNILQGDEEKLTTGKEISCGTGNIYRLLKNDTQNLPLDKEKTYSTGNTTILLKEDQTQKLPAEMEMTCSTNNIANILKGDLTQQVSGEKERKYCASNIDSLSKRDQTQKFPVEMNMTCGTGDIATLLKGDGTQKLPVEMELTCGTSNVAKLLRGVTQKLSTDSEMTGGIGNNASILPRNQTQNLSARKEKICGTGNITNHLNGDETQKLSADMEMTCGTNNIINVLEDNTQTSPTDKETICGTSNIGTLMNRDETQKLPEDMEMTCAISKTNLLPKELPIDSEITCPKSNTLQREDLTQKLPTDMEFTCSTSNFPHLMKVSNPPILNADTEVANQSLGIKGDLIQQVPVHANNTCTSKNRIMKDLTQTPQSSRGVTATSNMMTKPKNHTKKLDDIEPICAASSIAKHVHEVQSQKIPASIIPNRKRDHTQDLATDLTNEVENQTQKLTIDMEITCASNNISNFVKGQKVPKLQNNSNMLSSSNTMSKLMNQDHAQEASSNSQMVSASKSGSKHIKELQTKKLQTEDLNCPNIMTNDMEEQTKKLVEDMELTCAPSSISKLMIRDQSHSKSTDMKRTCSSVNTTELAKINQSLKLTSDMDMTCSTDSNAKPTPIHNENIRSEDLKRISSNAQVSSSSNEEFNNFDCRQSNLLKHKIANKIIPFANSDNLSCQDSQSNKTEITGTLSTLTLSEDILEDFELSSLRVAASNRTAKSNITPGTDMQITGNLGVYEKENMEGTEVSKEGMNSNKTAFNQTCPISDLYELSVKKIQQNKRMYAGTVNQVNEEFPIKLEVFTMLSDKSRESEALKEHSSCPPEQITALKRKNATSSENGGNSDGQSSPLQPVSADFEGCHSGKLDAAVEENKRCNNTDNKCGKKRSIDNASDLERSPKYAAVSNLLSGCQERDYKNRMLSTSQKENCDSYGSAVECSSLNAPNKRVYDKERYATSTSKVLLLEKNYVPTSPTSVPNKSDISSSSVNDATMHLSENEVLTTLSEVNNKTAHKVAIVNKDLNEIRMNNSIEFGSDELIEDIHIEFDKSADYSSQSVSFEKNEAHDPVGSSVIKSLYEEMIEESPALGGLSIASLKKKLSEMNERNKNSEESFASGSSVFGEENRSIHDVSMVEEEASANHVIAESVIRNSSQTSSKNDASGIFVSFLSITNECNSSNIVSSVKVVRDEKSSGDNTLQASVKETDIHEVQSAAECRNNVLVSSEDIQKVDLSSSEREEMKEYSSVSHSSGCESGETNIVPLIKEGQCDVCLGENFVENHFIKLSACKSKWIIKEIRQGETTLILHQTCLEVILNVTRNDKHWVITTATWRPQVIDLKNKDSQLAMKTLGCRIGDAVSHLSDLALCQIGEDLDKVAVAYEQISAFLLELQCVKTEFLTNFGSDCINVTLFSARRHVSAQVTLHLNPPEQTPEDPYICKPSASVIIGNIRRQTLEECMTDIQLGPKRLLRILRAGNALVQGYI</sequence>
<accession>A0AAN8ZX30</accession>
<feature type="compositionally biased region" description="Polar residues" evidence="1">
    <location>
        <begin position="1192"/>
        <end position="1205"/>
    </location>
</feature>
<evidence type="ECO:0000313" key="2">
    <source>
        <dbReference type="EMBL" id="KAK7006991.1"/>
    </source>
</evidence>